<name>A0A8S5TQN1_9CAUD</name>
<organism evidence="1">
    <name type="scientific">Siphoviridae sp. ctbbV81</name>
    <dbReference type="NCBI Taxonomy" id="2827900"/>
    <lineage>
        <taxon>Viruses</taxon>
        <taxon>Duplodnaviria</taxon>
        <taxon>Heunggongvirae</taxon>
        <taxon>Uroviricota</taxon>
        <taxon>Caudoviricetes</taxon>
    </lineage>
</organism>
<reference evidence="1" key="1">
    <citation type="journal article" date="2021" name="Proc. Natl. Acad. Sci. U.S.A.">
        <title>A Catalog of Tens of Thousands of Viruses from Human Metagenomes Reveals Hidden Associations with Chronic Diseases.</title>
        <authorList>
            <person name="Tisza M.J."/>
            <person name="Buck C.B."/>
        </authorList>
    </citation>
    <scope>NUCLEOTIDE SEQUENCE</scope>
    <source>
        <strain evidence="1">CtbbV81</strain>
    </source>
</reference>
<evidence type="ECO:0000313" key="1">
    <source>
        <dbReference type="EMBL" id="DAF65450.1"/>
    </source>
</evidence>
<sequence length="206" mass="24293">MSHSSLYGIDRDYKGKVIKEFRNSWLFAPAIWDVLTEKYIPPRKLISHGFKRNIIFDASLWHEISNEINNCDNTADRICWEISVGHVFFTKDKSCVANAIRDFVKQNNNYCRDIEDNVAVLEREHIIERFEEIASAIELLAEDTPYFVMKNTSFGDSVERWFRKYDDKKHEYVESSLSQVRELVTEFVVIEDGKIVNFISNLDFKY</sequence>
<dbReference type="EMBL" id="BK032878">
    <property type="protein sequence ID" value="DAF65450.1"/>
    <property type="molecule type" value="Genomic_DNA"/>
</dbReference>
<proteinExistence type="predicted"/>
<accession>A0A8S5TQN1</accession>
<protein>
    <submittedName>
        <fullName evidence="1">Uncharacterized protein</fullName>
    </submittedName>
</protein>